<organism evidence="1 2">
    <name type="scientific">Lautropia mirabilis ATCC 51599</name>
    <dbReference type="NCBI Taxonomy" id="887898"/>
    <lineage>
        <taxon>Bacteria</taxon>
        <taxon>Pseudomonadati</taxon>
        <taxon>Pseudomonadota</taxon>
        <taxon>Betaproteobacteria</taxon>
        <taxon>Burkholderiales</taxon>
        <taxon>Burkholderiaceae</taxon>
        <taxon>Lautropia</taxon>
    </lineage>
</organism>
<dbReference type="HOGENOM" id="CLU_570840_0_0_4"/>
<proteinExistence type="predicted"/>
<dbReference type="Gene3D" id="2.60.40.1080">
    <property type="match status" value="2"/>
</dbReference>
<sequence>MLAVLAACGGAEGPGGERGPVIGSRPQSLQFAEAPALQPGGTAKVSATASSGLAVRYNSSTTGVCTVDADSGEVTARAAGNCVIAASQAGDTTWASASAQQQITVQSNVQFGAVPSMTVGDSATVTVSASSDRPMRYSSLTEAVCRADADSGLVTALAAGTCTVAAEPRDAASGQTGTRLTQSFEIAAAGAVTVPVAPEKVTARRGTQDGTVLVTAGHVRGGGAAVSGYTVTSVPAGITVQAQTLPVTVPCPASGCTGHAFALSVTNAAGTGPASEPADVISRYTVVAKFREPDYAHDMTEFHGSFRYNATRMTVSDLSGELSEVMAGNNQPNQPWPDGMPLLSLRHQLSSIAAPAGDGLLVTSFLLEHTNTLSDDPRDAGTDGWTPGTGGWKYWGYHHGERRASNPGNAYARIFVNTKDPLLPLTQAQIDTLAYADCHAEGMMGDDCMTGTTVAGYGTRGSMRGYPVSQEVKLADTP</sequence>
<dbReference type="SUPFAM" id="SSF49373">
    <property type="entry name" value="Invasin/intimin cell-adhesion fragments"/>
    <property type="match status" value="1"/>
</dbReference>
<dbReference type="Proteomes" id="UP000011021">
    <property type="component" value="Unassembled WGS sequence"/>
</dbReference>
<gene>
    <name evidence="1" type="ORF">HMPREF0551_2266</name>
</gene>
<accession>E7S002</accession>
<name>E7S002_9BURK</name>
<protein>
    <recommendedName>
        <fullName evidence="3">Bacterial group 2 Ig-like protein</fullName>
    </recommendedName>
</protein>
<comment type="caution">
    <text evidence="1">The sequence shown here is derived from an EMBL/GenBank/DDBJ whole genome shotgun (WGS) entry which is preliminary data.</text>
</comment>
<keyword evidence="2" id="KW-1185">Reference proteome</keyword>
<dbReference type="AlphaFoldDB" id="E7S002"/>
<evidence type="ECO:0008006" key="3">
    <source>
        <dbReference type="Google" id="ProtNLM"/>
    </source>
</evidence>
<dbReference type="STRING" id="887898.HMPREF0551_2266"/>
<dbReference type="EMBL" id="AEQP01000022">
    <property type="protein sequence ID" value="EFV94151.1"/>
    <property type="molecule type" value="Genomic_DNA"/>
</dbReference>
<reference evidence="1 2" key="1">
    <citation type="submission" date="2010-12" db="EMBL/GenBank/DDBJ databases">
        <authorList>
            <person name="Muzny D."/>
            <person name="Qin X."/>
            <person name="Deng J."/>
            <person name="Jiang H."/>
            <person name="Liu Y."/>
            <person name="Qu J."/>
            <person name="Song X.-Z."/>
            <person name="Zhang L."/>
            <person name="Thornton R."/>
            <person name="Coyle M."/>
            <person name="Francisco L."/>
            <person name="Jackson L."/>
            <person name="Javaid M."/>
            <person name="Korchina V."/>
            <person name="Kovar C."/>
            <person name="Mata R."/>
            <person name="Mathew T."/>
            <person name="Ngo R."/>
            <person name="Nguyen L."/>
            <person name="Nguyen N."/>
            <person name="Okwuonu G."/>
            <person name="Ongeri F."/>
            <person name="Pham C."/>
            <person name="Simmons D."/>
            <person name="Wilczek-Boney K."/>
            <person name="Hale W."/>
            <person name="Jakkamsetti A."/>
            <person name="Pham P."/>
            <person name="Ruth R."/>
            <person name="San Lucas F."/>
            <person name="Warren J."/>
            <person name="Zhang J."/>
            <person name="Zhao Z."/>
            <person name="Zhou C."/>
            <person name="Zhu D."/>
            <person name="Lee S."/>
            <person name="Bess C."/>
            <person name="Blankenburg K."/>
            <person name="Forbes L."/>
            <person name="Fu Q."/>
            <person name="Gubbala S."/>
            <person name="Hirani K."/>
            <person name="Jayaseelan J.C."/>
            <person name="Lara F."/>
            <person name="Munidasa M."/>
            <person name="Palculict T."/>
            <person name="Patil S."/>
            <person name="Pu L.-L."/>
            <person name="Saada N."/>
            <person name="Tang L."/>
            <person name="Weissenberger G."/>
            <person name="Zhu Y."/>
            <person name="Hemphill L."/>
            <person name="Shang Y."/>
            <person name="Youmans B."/>
            <person name="Ayvaz T."/>
            <person name="Ross M."/>
            <person name="Santibanez J."/>
            <person name="Aqrawi P."/>
            <person name="Gross S."/>
            <person name="Joshi V."/>
            <person name="Fowler G."/>
            <person name="Nazareth L."/>
            <person name="Reid J."/>
            <person name="Worley K."/>
            <person name="Petrosino J."/>
            <person name="Highlander S."/>
            <person name="Gibbs R."/>
        </authorList>
    </citation>
    <scope>NUCLEOTIDE SEQUENCE [LARGE SCALE GENOMIC DNA]</scope>
    <source>
        <strain evidence="1 2">ATCC 51599</strain>
    </source>
</reference>
<dbReference type="eggNOG" id="COG4625">
    <property type="taxonomic scope" value="Bacteria"/>
</dbReference>
<dbReference type="InterPro" id="IPR008964">
    <property type="entry name" value="Invasin/intimin_cell_adhesion"/>
</dbReference>
<evidence type="ECO:0000313" key="2">
    <source>
        <dbReference type="Proteomes" id="UP000011021"/>
    </source>
</evidence>
<evidence type="ECO:0000313" key="1">
    <source>
        <dbReference type="EMBL" id="EFV94151.1"/>
    </source>
</evidence>